<name>A0A9Q3M4I8_9HYPH</name>
<dbReference type="AlphaFoldDB" id="A0A9Q3M4I8"/>
<dbReference type="Proteomes" id="UP000749740">
    <property type="component" value="Unassembled WGS sequence"/>
</dbReference>
<gene>
    <name evidence="1" type="ORF">HJB63_01090</name>
</gene>
<dbReference type="RefSeq" id="WP_221133336.1">
    <property type="nucleotide sequence ID" value="NZ_JABDYC010000001.1"/>
</dbReference>
<organism evidence="1 2">
    <name type="scientific">Rhizobium lentis</name>
    <dbReference type="NCBI Taxonomy" id="1138194"/>
    <lineage>
        <taxon>Bacteria</taxon>
        <taxon>Pseudomonadati</taxon>
        <taxon>Pseudomonadota</taxon>
        <taxon>Alphaproteobacteria</taxon>
        <taxon>Hyphomicrobiales</taxon>
        <taxon>Rhizobiaceae</taxon>
        <taxon>Rhizobium/Agrobacterium group</taxon>
        <taxon>Rhizobium</taxon>
    </lineage>
</organism>
<reference evidence="1" key="1">
    <citation type="submission" date="2020-04" db="EMBL/GenBank/DDBJ databases">
        <title>Global-level population genomics: horizontal gene transfer, symbiosis and evolution in Rhizobia.</title>
        <authorList>
            <person name="Gai Y."/>
        </authorList>
    </citation>
    <scope>NUCLEOTIDE SEQUENCE</scope>
    <source>
        <strain evidence="1">BLR57</strain>
    </source>
</reference>
<accession>A0A9Q3M4I8</accession>
<evidence type="ECO:0000313" key="1">
    <source>
        <dbReference type="EMBL" id="MBX5021188.1"/>
    </source>
</evidence>
<protein>
    <submittedName>
        <fullName evidence="1">Uncharacterized protein</fullName>
    </submittedName>
</protein>
<sequence length="100" mass="11478">MSKEVLSFIIVPPFDQREVVEAAKDRLVNYLSHRFPGYDFKVGPFAPIGDDEAFCVLPIMNFVGDDGKSYICDPTQRWLLQEIAHTCNEFDFKGRRNYAA</sequence>
<dbReference type="EMBL" id="JABDYC010000001">
    <property type="protein sequence ID" value="MBX5021188.1"/>
    <property type="molecule type" value="Genomic_DNA"/>
</dbReference>
<comment type="caution">
    <text evidence="1">The sequence shown here is derived from an EMBL/GenBank/DDBJ whole genome shotgun (WGS) entry which is preliminary data.</text>
</comment>
<evidence type="ECO:0000313" key="2">
    <source>
        <dbReference type="Proteomes" id="UP000749740"/>
    </source>
</evidence>
<proteinExistence type="predicted"/>